<keyword evidence="3" id="KW-1185">Reference proteome</keyword>
<dbReference type="EMBL" id="BSFF01000001">
    <property type="protein sequence ID" value="GLK54395.1"/>
    <property type="molecule type" value="Genomic_DNA"/>
</dbReference>
<reference evidence="2 3" key="2">
    <citation type="submission" date="2021-01" db="EMBL/GenBank/DDBJ databases">
        <title>Genomic Encyclopedia of Type Strains, Phase IV (KMG-IV): sequencing the most valuable type-strain genomes for metagenomic binning, comparative biology and taxonomic classification.</title>
        <authorList>
            <person name="Goeker M."/>
        </authorList>
    </citation>
    <scope>NUCLEOTIDE SEQUENCE [LARGE SCALE GENOMIC DNA]</scope>
    <source>
        <strain evidence="2 3">DSM 6130</strain>
    </source>
</reference>
<protein>
    <submittedName>
        <fullName evidence="1">Uncharacterized protein</fullName>
    </submittedName>
</protein>
<dbReference type="EMBL" id="JAFBCY010000002">
    <property type="protein sequence ID" value="MBM7851337.1"/>
    <property type="molecule type" value="Genomic_DNA"/>
</dbReference>
<evidence type="ECO:0000313" key="1">
    <source>
        <dbReference type="EMBL" id="GLK54395.1"/>
    </source>
</evidence>
<dbReference type="AlphaFoldDB" id="A0A9W6ISA4"/>
<reference evidence="1" key="3">
    <citation type="submission" date="2023-01" db="EMBL/GenBank/DDBJ databases">
        <authorList>
            <person name="Sun Q."/>
            <person name="Evtushenko L."/>
        </authorList>
    </citation>
    <scope>NUCLEOTIDE SEQUENCE</scope>
    <source>
        <strain evidence="1">VKM B-1606</strain>
    </source>
</reference>
<evidence type="ECO:0000313" key="3">
    <source>
        <dbReference type="Proteomes" id="UP000758856"/>
    </source>
</evidence>
<comment type="caution">
    <text evidence="1">The sequence shown here is derived from an EMBL/GenBank/DDBJ whole genome shotgun (WGS) entry which is preliminary data.</text>
</comment>
<evidence type="ECO:0000313" key="2">
    <source>
        <dbReference type="EMBL" id="MBM7851337.1"/>
    </source>
</evidence>
<reference evidence="1" key="1">
    <citation type="journal article" date="2014" name="Int. J. Syst. Evol. Microbiol.">
        <title>Complete genome sequence of Corynebacterium casei LMG S-19264T (=DSM 44701T), isolated from a smear-ripened cheese.</title>
        <authorList>
            <consortium name="US DOE Joint Genome Institute (JGI-PGF)"/>
            <person name="Walter F."/>
            <person name="Albersmeier A."/>
            <person name="Kalinowski J."/>
            <person name="Ruckert C."/>
        </authorList>
    </citation>
    <scope>NUCLEOTIDE SEQUENCE</scope>
    <source>
        <strain evidence="1">VKM B-1606</strain>
    </source>
</reference>
<sequence>MRVVTIDEIGEDAVRKAFIASADKYFRGGPRKFRKRMGEWLQTVPLDEFLAFMFDAAGNGRLYFDFEVNGEVVRFADDRQNAAGSA</sequence>
<proteinExistence type="predicted"/>
<gene>
    <name evidence="1" type="ORF">GCM10008170_04140</name>
    <name evidence="2" type="ORF">JOD31_001562</name>
</gene>
<name>A0A9W6ISA4_9HYPH</name>
<dbReference type="RefSeq" id="WP_204949725.1">
    <property type="nucleotide sequence ID" value="NZ_BSFF01000001.1"/>
</dbReference>
<evidence type="ECO:0000313" key="4">
    <source>
        <dbReference type="Proteomes" id="UP001143400"/>
    </source>
</evidence>
<accession>A0A9W6ISA4</accession>
<organism evidence="1 4">
    <name type="scientific">Methylopila capsulata</name>
    <dbReference type="NCBI Taxonomy" id="61654"/>
    <lineage>
        <taxon>Bacteria</taxon>
        <taxon>Pseudomonadati</taxon>
        <taxon>Pseudomonadota</taxon>
        <taxon>Alphaproteobacteria</taxon>
        <taxon>Hyphomicrobiales</taxon>
        <taxon>Methylopilaceae</taxon>
        <taxon>Methylopila</taxon>
    </lineage>
</organism>
<dbReference type="Proteomes" id="UP000758856">
    <property type="component" value="Unassembled WGS sequence"/>
</dbReference>
<dbReference type="Proteomes" id="UP001143400">
    <property type="component" value="Unassembled WGS sequence"/>
</dbReference>